<proteinExistence type="predicted"/>
<dbReference type="EMBL" id="CP138327">
    <property type="protein sequence ID" value="WXT99586.1"/>
    <property type="molecule type" value="Genomic_DNA"/>
</dbReference>
<sequence length="100" mass="10845">MVACAVILSNLRIILGGLHVILSVAEESCGGMSSFGYAQDDNKDIIQDDNKDIIQDDNKDIIQDDNKDIIQDDSKGVTRSNSGVVFSIVTKAFRITDKGV</sequence>
<name>A0AAU6PF04_9GAMM</name>
<gene>
    <name evidence="1" type="ORF">Ctma_0286</name>
</gene>
<reference evidence="1" key="1">
    <citation type="submission" date="2023-10" db="EMBL/GenBank/DDBJ databases">
        <title>The first scallop-associated chemosynthetic bacterial symbiont.</title>
        <authorList>
            <person name="Lin Y.-T."/>
            <person name="Sun J."/>
            <person name="Ip J.C.-H."/>
            <person name="He X."/>
            <person name="Gao Z.-M."/>
            <person name="Perez M."/>
            <person name="Xu T."/>
            <person name="Qian P.-Y."/>
            <person name="Qiu J.-W."/>
        </authorList>
    </citation>
    <scope>NUCLEOTIDE SEQUENCE</scope>
    <source>
        <strain evidence="1">Gill1</strain>
    </source>
</reference>
<dbReference type="AlphaFoldDB" id="A0AAU6PF04"/>
<accession>A0AAU6PF04</accession>
<evidence type="ECO:0000313" key="1">
    <source>
        <dbReference type="EMBL" id="WXT99586.1"/>
    </source>
</evidence>
<protein>
    <submittedName>
        <fullName evidence="1">Uncharacterized protein</fullName>
    </submittedName>
</protein>
<organism evidence="1">
    <name type="scientific">Catillopecten margaritatus gill symbiont</name>
    <dbReference type="NCBI Taxonomy" id="3083288"/>
    <lineage>
        <taxon>Bacteria</taxon>
        <taxon>Pseudomonadati</taxon>
        <taxon>Pseudomonadota</taxon>
        <taxon>Gammaproteobacteria</taxon>
        <taxon>sulfur-oxidizing symbionts</taxon>
    </lineage>
</organism>